<dbReference type="InterPro" id="IPR020846">
    <property type="entry name" value="MFS_dom"/>
</dbReference>
<keyword evidence="7 8" id="KW-0472">Membrane</keyword>
<protein>
    <submittedName>
        <fullName evidence="10">Multidrug resistance transporter, Bcr/CflA family</fullName>
    </submittedName>
</protein>
<feature type="transmembrane region" description="Helical" evidence="8">
    <location>
        <begin position="45"/>
        <end position="64"/>
    </location>
</feature>
<dbReference type="Gene3D" id="1.20.1720.10">
    <property type="entry name" value="Multidrug resistance protein D"/>
    <property type="match status" value="1"/>
</dbReference>
<comment type="subcellular location">
    <subcellularLocation>
        <location evidence="1">Cell membrane</location>
        <topology evidence="1">Multi-pass membrane protein</topology>
    </subcellularLocation>
</comment>
<keyword evidence="4" id="KW-1003">Cell membrane</keyword>
<organism evidence="10">
    <name type="scientific">hydrothermal vent metagenome</name>
    <dbReference type="NCBI Taxonomy" id="652676"/>
    <lineage>
        <taxon>unclassified sequences</taxon>
        <taxon>metagenomes</taxon>
        <taxon>ecological metagenomes</taxon>
    </lineage>
</organism>
<comment type="similarity">
    <text evidence="2">Belongs to the major facilitator superfamily. Bcr/CmlA family.</text>
</comment>
<dbReference type="Pfam" id="PF07690">
    <property type="entry name" value="MFS_1"/>
    <property type="match status" value="1"/>
</dbReference>
<evidence type="ECO:0000256" key="3">
    <source>
        <dbReference type="ARBA" id="ARBA00022448"/>
    </source>
</evidence>
<dbReference type="PRINTS" id="PR01035">
    <property type="entry name" value="TCRTETA"/>
</dbReference>
<dbReference type="EMBL" id="UOED01000050">
    <property type="protein sequence ID" value="VAV89803.1"/>
    <property type="molecule type" value="Genomic_DNA"/>
</dbReference>
<name>A0A3B0RZR6_9ZZZZ</name>
<dbReference type="CDD" id="cd17320">
    <property type="entry name" value="MFS_MdfA_MDR_like"/>
    <property type="match status" value="1"/>
</dbReference>
<sequence length="399" mass="42371">MSLRPDALIVVVLLTMLTALGPITTDLYLPALPAIQAYFNTDVTTVQLTLSIYLVVFAVCQLFYGPLSDRFGRRPILLIGTAIYLLGSIVCLVAPTIEILITGRVLQAIGGCAGVVLSRTMVRDIYGQERSAKVLSYIGTAMAMAPALGPIIGGYLTIIYGWRANFAILVLFGGLCILGILFILQETNRHKDPHAIHPRQTLRNFAALLKDRHYTGYLLIVAFSYSGLFSFISGSSFVFIKTLGLSADQFGLCFATAVVGYMIGTQLGGRLVSALGIVRIVGFGTLTCAVAGLSMIAMALVPLNHVAAILGPMVLYMIGMGLTYPTALAGLIGPFPKMAGAASSLAGFGQNVFASLVGLMVAHSFNMTQIPMAIGVSTMGIAAWISYRIMIVKASKSLP</sequence>
<feature type="transmembrane region" description="Helical" evidence="8">
    <location>
        <begin position="370"/>
        <end position="390"/>
    </location>
</feature>
<dbReference type="AlphaFoldDB" id="A0A3B0RZR6"/>
<feature type="transmembrane region" description="Helical" evidence="8">
    <location>
        <begin position="313"/>
        <end position="333"/>
    </location>
</feature>
<dbReference type="SUPFAM" id="SSF103473">
    <property type="entry name" value="MFS general substrate transporter"/>
    <property type="match status" value="1"/>
</dbReference>
<evidence type="ECO:0000256" key="2">
    <source>
        <dbReference type="ARBA" id="ARBA00006236"/>
    </source>
</evidence>
<feature type="transmembrane region" description="Helical" evidence="8">
    <location>
        <begin position="7"/>
        <end position="25"/>
    </location>
</feature>
<dbReference type="PANTHER" id="PTHR23502:SF132">
    <property type="entry name" value="POLYAMINE TRANSPORTER 2-RELATED"/>
    <property type="match status" value="1"/>
</dbReference>
<evidence type="ECO:0000256" key="4">
    <source>
        <dbReference type="ARBA" id="ARBA00022475"/>
    </source>
</evidence>
<feature type="domain" description="Major facilitator superfamily (MFS) profile" evidence="9">
    <location>
        <begin position="7"/>
        <end position="399"/>
    </location>
</feature>
<feature type="transmembrane region" description="Helical" evidence="8">
    <location>
        <begin position="276"/>
        <end position="301"/>
    </location>
</feature>
<evidence type="ECO:0000256" key="8">
    <source>
        <dbReference type="SAM" id="Phobius"/>
    </source>
</evidence>
<dbReference type="GO" id="GO:1990961">
    <property type="term" value="P:xenobiotic detoxification by transmembrane export across the plasma membrane"/>
    <property type="evidence" value="ECO:0007669"/>
    <property type="project" value="InterPro"/>
</dbReference>
<feature type="transmembrane region" description="Helical" evidence="8">
    <location>
        <begin position="134"/>
        <end position="160"/>
    </location>
</feature>
<proteinExistence type="inferred from homology"/>
<feature type="transmembrane region" description="Helical" evidence="8">
    <location>
        <begin position="246"/>
        <end position="264"/>
    </location>
</feature>
<evidence type="ECO:0000256" key="7">
    <source>
        <dbReference type="ARBA" id="ARBA00023136"/>
    </source>
</evidence>
<keyword evidence="5 8" id="KW-0812">Transmembrane</keyword>
<gene>
    <name evidence="10" type="ORF">MNBD_ALPHA02-1570</name>
</gene>
<feature type="transmembrane region" description="Helical" evidence="8">
    <location>
        <begin position="217"/>
        <end position="240"/>
    </location>
</feature>
<evidence type="ECO:0000259" key="9">
    <source>
        <dbReference type="PROSITE" id="PS50850"/>
    </source>
</evidence>
<evidence type="ECO:0000256" key="5">
    <source>
        <dbReference type="ARBA" id="ARBA00022692"/>
    </source>
</evidence>
<feature type="transmembrane region" description="Helical" evidence="8">
    <location>
        <begin position="166"/>
        <end position="184"/>
    </location>
</feature>
<dbReference type="GO" id="GO:0042910">
    <property type="term" value="F:xenobiotic transmembrane transporter activity"/>
    <property type="evidence" value="ECO:0007669"/>
    <property type="project" value="InterPro"/>
</dbReference>
<dbReference type="InterPro" id="IPR011701">
    <property type="entry name" value="MFS"/>
</dbReference>
<dbReference type="FunFam" id="1.20.1720.10:FF:000005">
    <property type="entry name" value="Bcr/CflA family efflux transporter"/>
    <property type="match status" value="1"/>
</dbReference>
<dbReference type="NCBIfam" id="TIGR00710">
    <property type="entry name" value="efflux_Bcr_CflA"/>
    <property type="match status" value="1"/>
</dbReference>
<feature type="transmembrane region" description="Helical" evidence="8">
    <location>
        <begin position="345"/>
        <end position="364"/>
    </location>
</feature>
<dbReference type="InterPro" id="IPR036259">
    <property type="entry name" value="MFS_trans_sf"/>
</dbReference>
<evidence type="ECO:0000256" key="6">
    <source>
        <dbReference type="ARBA" id="ARBA00022989"/>
    </source>
</evidence>
<accession>A0A3B0RZR6</accession>
<feature type="transmembrane region" description="Helical" evidence="8">
    <location>
        <begin position="101"/>
        <end position="122"/>
    </location>
</feature>
<dbReference type="PANTHER" id="PTHR23502">
    <property type="entry name" value="MAJOR FACILITATOR SUPERFAMILY"/>
    <property type="match status" value="1"/>
</dbReference>
<keyword evidence="6 8" id="KW-1133">Transmembrane helix</keyword>
<dbReference type="GO" id="GO:0005886">
    <property type="term" value="C:plasma membrane"/>
    <property type="evidence" value="ECO:0007669"/>
    <property type="project" value="UniProtKB-SubCell"/>
</dbReference>
<dbReference type="PROSITE" id="PS50850">
    <property type="entry name" value="MFS"/>
    <property type="match status" value="1"/>
</dbReference>
<dbReference type="InterPro" id="IPR004812">
    <property type="entry name" value="Efflux_drug-R_Bcr/CmlA"/>
</dbReference>
<keyword evidence="3" id="KW-0813">Transport</keyword>
<evidence type="ECO:0000256" key="1">
    <source>
        <dbReference type="ARBA" id="ARBA00004651"/>
    </source>
</evidence>
<dbReference type="InterPro" id="IPR001958">
    <property type="entry name" value="Tet-R_TetA/multi-R_MdtG-like"/>
</dbReference>
<evidence type="ECO:0000313" key="10">
    <source>
        <dbReference type="EMBL" id="VAV89803.1"/>
    </source>
</evidence>
<feature type="transmembrane region" description="Helical" evidence="8">
    <location>
        <begin position="76"/>
        <end position="95"/>
    </location>
</feature>
<reference evidence="10" key="1">
    <citation type="submission" date="2018-06" db="EMBL/GenBank/DDBJ databases">
        <authorList>
            <person name="Zhirakovskaya E."/>
        </authorList>
    </citation>
    <scope>NUCLEOTIDE SEQUENCE</scope>
</reference>